<dbReference type="Gene3D" id="3.30.565.10">
    <property type="entry name" value="Histidine kinase-like ATPase, C-terminal domain"/>
    <property type="match status" value="1"/>
</dbReference>
<feature type="transmembrane region" description="Helical" evidence="20">
    <location>
        <begin position="59"/>
        <end position="80"/>
    </location>
</feature>
<keyword evidence="20" id="KW-0812">Transmembrane</keyword>
<dbReference type="PRINTS" id="PR00344">
    <property type="entry name" value="BCTRLSENSOR"/>
</dbReference>
<keyword evidence="6" id="KW-0004">4Fe-4S</keyword>
<dbReference type="GO" id="GO:0016020">
    <property type="term" value="C:membrane"/>
    <property type="evidence" value="ECO:0007669"/>
    <property type="project" value="InterPro"/>
</dbReference>
<evidence type="ECO:0000256" key="6">
    <source>
        <dbReference type="ARBA" id="ARBA00022485"/>
    </source>
</evidence>
<dbReference type="Proteomes" id="UP000290218">
    <property type="component" value="Unassembled WGS sequence"/>
</dbReference>
<keyword evidence="12 22" id="KW-0418">Kinase</keyword>
<dbReference type="InterPro" id="IPR011712">
    <property type="entry name" value="Sig_transdc_His_kin_sub3_dim/P"/>
</dbReference>
<evidence type="ECO:0000256" key="4">
    <source>
        <dbReference type="ARBA" id="ARBA00012438"/>
    </source>
</evidence>
<dbReference type="GO" id="GO:0051539">
    <property type="term" value="F:4 iron, 4 sulfur cluster binding"/>
    <property type="evidence" value="ECO:0007669"/>
    <property type="project" value="UniProtKB-KW"/>
</dbReference>
<evidence type="ECO:0000256" key="14">
    <source>
        <dbReference type="ARBA" id="ARBA00023004"/>
    </source>
</evidence>
<keyword evidence="10" id="KW-0479">Metal-binding</keyword>
<keyword evidence="14" id="KW-0408">Iron</keyword>
<dbReference type="InterPro" id="IPR004358">
    <property type="entry name" value="Sig_transdc_His_kin-like_C"/>
</dbReference>
<dbReference type="Gene3D" id="1.20.5.1930">
    <property type="match status" value="1"/>
</dbReference>
<evidence type="ECO:0000256" key="1">
    <source>
        <dbReference type="ARBA" id="ARBA00000085"/>
    </source>
</evidence>
<dbReference type="InterPro" id="IPR036890">
    <property type="entry name" value="HATPase_C_sf"/>
</dbReference>
<comment type="catalytic activity">
    <reaction evidence="1">
        <text>ATP + protein L-histidine = ADP + protein N-phospho-L-histidine.</text>
        <dbReference type="EC" id="2.7.13.3"/>
    </reaction>
</comment>
<feature type="transmembrane region" description="Helical" evidence="20">
    <location>
        <begin position="180"/>
        <end position="201"/>
    </location>
</feature>
<evidence type="ECO:0000256" key="8">
    <source>
        <dbReference type="ARBA" id="ARBA00022553"/>
    </source>
</evidence>
<evidence type="ECO:0000256" key="7">
    <source>
        <dbReference type="ARBA" id="ARBA00022490"/>
    </source>
</evidence>
<dbReference type="GO" id="GO:0046872">
    <property type="term" value="F:metal ion binding"/>
    <property type="evidence" value="ECO:0007669"/>
    <property type="project" value="UniProtKB-KW"/>
</dbReference>
<keyword evidence="15" id="KW-0902">Two-component regulatory system</keyword>
<dbReference type="GO" id="GO:0005524">
    <property type="term" value="F:ATP binding"/>
    <property type="evidence" value="ECO:0007669"/>
    <property type="project" value="UniProtKB-KW"/>
</dbReference>
<dbReference type="InterPro" id="IPR005467">
    <property type="entry name" value="His_kinase_dom"/>
</dbReference>
<feature type="coiled-coil region" evidence="19">
    <location>
        <begin position="300"/>
        <end position="327"/>
    </location>
</feature>
<evidence type="ECO:0000256" key="20">
    <source>
        <dbReference type="SAM" id="Phobius"/>
    </source>
</evidence>
<dbReference type="Pfam" id="PF02518">
    <property type="entry name" value="HATPase_c"/>
    <property type="match status" value="1"/>
</dbReference>
<dbReference type="Pfam" id="PF07730">
    <property type="entry name" value="HisKA_3"/>
    <property type="match status" value="1"/>
</dbReference>
<evidence type="ECO:0000256" key="17">
    <source>
        <dbReference type="ARBA" id="ARBA00024827"/>
    </source>
</evidence>
<comment type="cofactor">
    <cofactor evidence="2">
        <name>[4Fe-4S] cluster</name>
        <dbReference type="ChEBI" id="CHEBI:49883"/>
    </cofactor>
</comment>
<dbReference type="AlphaFoldDB" id="A0A4Q1CCM9"/>
<evidence type="ECO:0000256" key="3">
    <source>
        <dbReference type="ARBA" id="ARBA00004496"/>
    </source>
</evidence>
<dbReference type="GO" id="GO:0005737">
    <property type="term" value="C:cytoplasm"/>
    <property type="evidence" value="ECO:0007669"/>
    <property type="project" value="UniProtKB-SubCell"/>
</dbReference>
<dbReference type="CDD" id="cd16917">
    <property type="entry name" value="HATPase_UhpB-NarQ-NarX-like"/>
    <property type="match status" value="1"/>
</dbReference>
<keyword evidence="9" id="KW-0808">Transferase</keyword>
<evidence type="ECO:0000256" key="11">
    <source>
        <dbReference type="ARBA" id="ARBA00022741"/>
    </source>
</evidence>
<keyword evidence="11" id="KW-0547">Nucleotide-binding</keyword>
<dbReference type="GO" id="GO:0046983">
    <property type="term" value="F:protein dimerization activity"/>
    <property type="evidence" value="ECO:0007669"/>
    <property type="project" value="InterPro"/>
</dbReference>
<keyword evidence="20" id="KW-0472">Membrane</keyword>
<dbReference type="EMBL" id="SDHX01000001">
    <property type="protein sequence ID" value="RXK56716.1"/>
    <property type="molecule type" value="Genomic_DNA"/>
</dbReference>
<evidence type="ECO:0000256" key="10">
    <source>
        <dbReference type="ARBA" id="ARBA00022723"/>
    </source>
</evidence>
<keyword evidence="20" id="KW-1133">Transmembrane helix</keyword>
<dbReference type="InterPro" id="IPR050482">
    <property type="entry name" value="Sensor_HK_TwoCompSys"/>
</dbReference>
<evidence type="ECO:0000256" key="18">
    <source>
        <dbReference type="ARBA" id="ARBA00030800"/>
    </source>
</evidence>
<sequence length="465" mass="50942">MAEVRRTVHIVDGGRDVETRHKRVKRCSRAGAFVEGFDEPLIPGLTFGQSRMHPLTRSIGLALLLLLLFLAAALSLQWWLTKETRHLQRLAVDEQRARLGRIIALSGLPPERWDAYFQKELGAMVGGTVELYQTGQAPATPGPAGGLSFTMPVGNMPGWEARVSFATPALTRTQVLHQRIMATVVLLALLLGLVPLLAILIESRRSSMESTTRAPWGQARAEATSLQELARLTHERGTALAVEHAARARAEEDLQVNRSLLDRSVAERVRLGRELHDNICQTLYAVCLTLESVQKKSDLAPEMQERMQQCLAELRRVNQEVRSYLQDLEPGSVNGQSFNAALAGMLGSLPTGDEVRIERRLDAETLELIPSPQVAEIMNILREAVSNSLRHGGARRIILRAGRNDESIALSVQDDGRGFSPEASRGHGLDNMQARALGLGGGLQVESTPGQGTRIILTLPLPAHS</sequence>
<evidence type="ECO:0000256" key="5">
    <source>
        <dbReference type="ARBA" id="ARBA00017322"/>
    </source>
</evidence>
<evidence type="ECO:0000256" key="15">
    <source>
        <dbReference type="ARBA" id="ARBA00023012"/>
    </source>
</evidence>
<dbReference type="GO" id="GO:0000155">
    <property type="term" value="F:phosphorelay sensor kinase activity"/>
    <property type="evidence" value="ECO:0007669"/>
    <property type="project" value="InterPro"/>
</dbReference>
<dbReference type="SUPFAM" id="SSF55874">
    <property type="entry name" value="ATPase domain of HSP90 chaperone/DNA topoisomerase II/histidine kinase"/>
    <property type="match status" value="1"/>
</dbReference>
<dbReference type="EC" id="2.7.13.3" evidence="4"/>
<evidence type="ECO:0000259" key="21">
    <source>
        <dbReference type="PROSITE" id="PS50109"/>
    </source>
</evidence>
<reference evidence="22 23" key="1">
    <citation type="submission" date="2019-01" db="EMBL/GenBank/DDBJ databases">
        <title>Lacunisphaera sp. strain TWA-58.</title>
        <authorList>
            <person name="Chen W.-M."/>
        </authorList>
    </citation>
    <scope>NUCLEOTIDE SEQUENCE [LARGE SCALE GENOMIC DNA]</scope>
    <source>
        <strain evidence="22 23">TWA-58</strain>
    </source>
</reference>
<keyword evidence="7" id="KW-0963">Cytoplasm</keyword>
<keyword evidence="23" id="KW-1185">Reference proteome</keyword>
<evidence type="ECO:0000313" key="23">
    <source>
        <dbReference type="Proteomes" id="UP000290218"/>
    </source>
</evidence>
<name>A0A4Q1CCM9_9BACT</name>
<evidence type="ECO:0000256" key="12">
    <source>
        <dbReference type="ARBA" id="ARBA00022777"/>
    </source>
</evidence>
<proteinExistence type="predicted"/>
<comment type="caution">
    <text evidence="22">The sequence shown here is derived from an EMBL/GenBank/DDBJ whole genome shotgun (WGS) entry which is preliminary data.</text>
</comment>
<keyword evidence="13" id="KW-0067">ATP-binding</keyword>
<dbReference type="InterPro" id="IPR003594">
    <property type="entry name" value="HATPase_dom"/>
</dbReference>
<dbReference type="PANTHER" id="PTHR24421">
    <property type="entry name" value="NITRATE/NITRITE SENSOR PROTEIN NARX-RELATED"/>
    <property type="match status" value="1"/>
</dbReference>
<accession>A0A4Q1CCM9</accession>
<gene>
    <name evidence="22" type="ORF">ESB00_12855</name>
</gene>
<comment type="function">
    <text evidence="17">Member of the two-component regulatory system NreB/NreC involved in the control of dissimilatory nitrate/nitrite reduction in response to oxygen. NreB functions as a direct oxygen sensor histidine kinase which is autophosphorylated, in the absence of oxygen, probably at the conserved histidine residue, and transfers its phosphate group probably to a conserved aspartate residue of NreC. NreB/NreC activates the expression of the nitrate (narGHJI) and nitrite (nir) reductase operons, as well as the putative nitrate transporter gene narT.</text>
</comment>
<evidence type="ECO:0000256" key="13">
    <source>
        <dbReference type="ARBA" id="ARBA00022840"/>
    </source>
</evidence>
<dbReference type="PANTHER" id="PTHR24421:SF10">
    <property type="entry name" value="NITRATE_NITRITE SENSOR PROTEIN NARQ"/>
    <property type="match status" value="1"/>
</dbReference>
<keyword evidence="19" id="KW-0175">Coiled coil</keyword>
<evidence type="ECO:0000256" key="19">
    <source>
        <dbReference type="SAM" id="Coils"/>
    </source>
</evidence>
<dbReference type="OrthoDB" id="9781904at2"/>
<keyword evidence="16" id="KW-0411">Iron-sulfur</keyword>
<evidence type="ECO:0000256" key="9">
    <source>
        <dbReference type="ARBA" id="ARBA00022679"/>
    </source>
</evidence>
<evidence type="ECO:0000256" key="2">
    <source>
        <dbReference type="ARBA" id="ARBA00001966"/>
    </source>
</evidence>
<organism evidence="22 23">
    <name type="scientific">Oleiharenicola lentus</name>
    <dbReference type="NCBI Taxonomy" id="2508720"/>
    <lineage>
        <taxon>Bacteria</taxon>
        <taxon>Pseudomonadati</taxon>
        <taxon>Verrucomicrobiota</taxon>
        <taxon>Opitutia</taxon>
        <taxon>Opitutales</taxon>
        <taxon>Opitutaceae</taxon>
        <taxon>Oleiharenicola</taxon>
    </lineage>
</organism>
<feature type="domain" description="Histidine kinase" evidence="21">
    <location>
        <begin position="274"/>
        <end position="463"/>
    </location>
</feature>
<comment type="subcellular location">
    <subcellularLocation>
        <location evidence="3">Cytoplasm</location>
    </subcellularLocation>
</comment>
<evidence type="ECO:0000256" key="16">
    <source>
        <dbReference type="ARBA" id="ARBA00023014"/>
    </source>
</evidence>
<keyword evidence="8" id="KW-0597">Phosphoprotein</keyword>
<evidence type="ECO:0000313" key="22">
    <source>
        <dbReference type="EMBL" id="RXK56716.1"/>
    </source>
</evidence>
<protein>
    <recommendedName>
        <fullName evidence="5">Oxygen sensor histidine kinase NreB</fullName>
        <ecNumber evidence="4">2.7.13.3</ecNumber>
    </recommendedName>
    <alternativeName>
        <fullName evidence="18">Nitrogen regulation protein B</fullName>
    </alternativeName>
</protein>
<dbReference type="PROSITE" id="PS50109">
    <property type="entry name" value="HIS_KIN"/>
    <property type="match status" value="1"/>
</dbReference>
<dbReference type="SMART" id="SM00387">
    <property type="entry name" value="HATPase_c"/>
    <property type="match status" value="1"/>
</dbReference>